<dbReference type="AlphaFoldDB" id="A0A3M7T575"/>
<gene>
    <name evidence="1" type="ORF">BpHYR1_047231</name>
</gene>
<proteinExistence type="predicted"/>
<reference evidence="1 2" key="1">
    <citation type="journal article" date="2018" name="Sci. Rep.">
        <title>Genomic signatures of local adaptation to the degree of environmental predictability in rotifers.</title>
        <authorList>
            <person name="Franch-Gras L."/>
            <person name="Hahn C."/>
            <person name="Garcia-Roger E.M."/>
            <person name="Carmona M.J."/>
            <person name="Serra M."/>
            <person name="Gomez A."/>
        </authorList>
    </citation>
    <scope>NUCLEOTIDE SEQUENCE [LARGE SCALE GENOMIC DNA]</scope>
    <source>
        <strain evidence="1">HYR1</strain>
    </source>
</reference>
<dbReference type="Proteomes" id="UP000276133">
    <property type="component" value="Unassembled WGS sequence"/>
</dbReference>
<organism evidence="1 2">
    <name type="scientific">Brachionus plicatilis</name>
    <name type="common">Marine rotifer</name>
    <name type="synonym">Brachionus muelleri</name>
    <dbReference type="NCBI Taxonomy" id="10195"/>
    <lineage>
        <taxon>Eukaryota</taxon>
        <taxon>Metazoa</taxon>
        <taxon>Spiralia</taxon>
        <taxon>Gnathifera</taxon>
        <taxon>Rotifera</taxon>
        <taxon>Eurotatoria</taxon>
        <taxon>Monogononta</taxon>
        <taxon>Pseudotrocha</taxon>
        <taxon>Ploima</taxon>
        <taxon>Brachionidae</taxon>
        <taxon>Brachionus</taxon>
    </lineage>
</organism>
<evidence type="ECO:0000313" key="2">
    <source>
        <dbReference type="Proteomes" id="UP000276133"/>
    </source>
</evidence>
<protein>
    <submittedName>
        <fullName evidence="1">Uncharacterized protein</fullName>
    </submittedName>
</protein>
<evidence type="ECO:0000313" key="1">
    <source>
        <dbReference type="EMBL" id="RNA43172.1"/>
    </source>
</evidence>
<sequence>MDFRNSCGLPSIKNSDLFKILKYLGLVDLKCVHIHIIARTRIVAIICGLWFTYLPRPIFFTA</sequence>
<comment type="caution">
    <text evidence="1">The sequence shown here is derived from an EMBL/GenBank/DDBJ whole genome shotgun (WGS) entry which is preliminary data.</text>
</comment>
<keyword evidence="2" id="KW-1185">Reference proteome</keyword>
<accession>A0A3M7T575</accession>
<dbReference type="EMBL" id="REGN01000265">
    <property type="protein sequence ID" value="RNA43172.1"/>
    <property type="molecule type" value="Genomic_DNA"/>
</dbReference>
<name>A0A3M7T575_BRAPC</name>